<evidence type="ECO:0000313" key="2">
    <source>
        <dbReference type="EMBL" id="KAJ7635858.1"/>
    </source>
</evidence>
<gene>
    <name evidence="2" type="ORF">B0H17DRAFT_1149654</name>
</gene>
<evidence type="ECO:0000256" key="1">
    <source>
        <dbReference type="SAM" id="MobiDB-lite"/>
    </source>
</evidence>
<sequence>MRHDWHVVLEINSDLMITGINDQSHMPLVLSVPGCQYGHFPNGLLTSHSELADGSNQAGWNKGWAPEDPASTGQPDSSICLAQILLHQQAHIGGHILCSVCGVHEELKKLVGSFDIISILFAHLVQVGDTLPCGFCGESGHAACNIYIQVKKDSVKCTTNCCLATNIKYAFAECGSDNTPCRNIPIHARGREGSKSQPAQWQYNMEEHLARDHPEYASPCNPDGRQCLPHTVWVSMELDQQEHLAAGIPLSQIPSPFDRVAGPDEGVDDLGQQMGVRYRAPMRAAPTGKGKVKGVGKPKAAVNKSATGTADAPERPPQKKRKSNSGAPIASGSGSVSGLNKNVQLRQWEASGEKEGLEKQIILGGHYWHGVDGQVATIMWLDFFTACCLISANCEEVAEKNLLDHERGLGSSEGPMLIFYSIQGPMLSVHINACLPPSPERLGQES</sequence>
<dbReference type="Proteomes" id="UP001221757">
    <property type="component" value="Unassembled WGS sequence"/>
</dbReference>
<organism evidence="2 3">
    <name type="scientific">Mycena rosella</name>
    <name type="common">Pink bonnet</name>
    <name type="synonym">Agaricus rosellus</name>
    <dbReference type="NCBI Taxonomy" id="1033263"/>
    <lineage>
        <taxon>Eukaryota</taxon>
        <taxon>Fungi</taxon>
        <taxon>Dikarya</taxon>
        <taxon>Basidiomycota</taxon>
        <taxon>Agaricomycotina</taxon>
        <taxon>Agaricomycetes</taxon>
        <taxon>Agaricomycetidae</taxon>
        <taxon>Agaricales</taxon>
        <taxon>Marasmiineae</taxon>
        <taxon>Mycenaceae</taxon>
        <taxon>Mycena</taxon>
    </lineage>
</organism>
<dbReference type="EMBL" id="JARKIE010000468">
    <property type="protein sequence ID" value="KAJ7635858.1"/>
    <property type="molecule type" value="Genomic_DNA"/>
</dbReference>
<protein>
    <submittedName>
        <fullName evidence="2">Uncharacterized protein</fullName>
    </submittedName>
</protein>
<accession>A0AAD7C0N0</accession>
<evidence type="ECO:0000313" key="3">
    <source>
        <dbReference type="Proteomes" id="UP001221757"/>
    </source>
</evidence>
<proteinExistence type="predicted"/>
<keyword evidence="3" id="KW-1185">Reference proteome</keyword>
<name>A0AAD7C0N0_MYCRO</name>
<dbReference type="AlphaFoldDB" id="A0AAD7C0N0"/>
<reference evidence="2" key="1">
    <citation type="submission" date="2023-03" db="EMBL/GenBank/DDBJ databases">
        <title>Massive genome expansion in bonnet fungi (Mycena s.s.) driven by repeated elements and novel gene families across ecological guilds.</title>
        <authorList>
            <consortium name="Lawrence Berkeley National Laboratory"/>
            <person name="Harder C.B."/>
            <person name="Miyauchi S."/>
            <person name="Viragh M."/>
            <person name="Kuo A."/>
            <person name="Thoen E."/>
            <person name="Andreopoulos B."/>
            <person name="Lu D."/>
            <person name="Skrede I."/>
            <person name="Drula E."/>
            <person name="Henrissat B."/>
            <person name="Morin E."/>
            <person name="Kohler A."/>
            <person name="Barry K."/>
            <person name="LaButti K."/>
            <person name="Morin E."/>
            <person name="Salamov A."/>
            <person name="Lipzen A."/>
            <person name="Mereny Z."/>
            <person name="Hegedus B."/>
            <person name="Baldrian P."/>
            <person name="Stursova M."/>
            <person name="Weitz H."/>
            <person name="Taylor A."/>
            <person name="Grigoriev I.V."/>
            <person name="Nagy L.G."/>
            <person name="Martin F."/>
            <person name="Kauserud H."/>
        </authorList>
    </citation>
    <scope>NUCLEOTIDE SEQUENCE</scope>
    <source>
        <strain evidence="2">CBHHK067</strain>
    </source>
</reference>
<feature type="region of interest" description="Disordered" evidence="1">
    <location>
        <begin position="280"/>
        <end position="338"/>
    </location>
</feature>
<comment type="caution">
    <text evidence="2">The sequence shown here is derived from an EMBL/GenBank/DDBJ whole genome shotgun (WGS) entry which is preliminary data.</text>
</comment>